<sequence>MQAHRVVLAAMALLVPASGCGRGRGGPDQRARDVGDRRAEQARATAKEAGLADDVAAVIADAAGAVGRTFTVTYDTGDGGRATLAQAPPLRRFDVTRSGAPTRATLVNEQGSFACEQREQAWACLPSREAPPDVGPFAATDLERTIGSLSAARITYDLRVETRLIAGVEARCLVTERKPSAAGDPALGERGTLCVAPSGAALAIEQPAQRLTAVEYSDDVDPTNFVLPGPLATTTSASPSTSR</sequence>
<name>A0A6J4J6F1_9ACTN</name>
<reference evidence="1" key="1">
    <citation type="submission" date="2020-02" db="EMBL/GenBank/DDBJ databases">
        <authorList>
            <person name="Meier V. D."/>
        </authorList>
    </citation>
    <scope>NUCLEOTIDE SEQUENCE</scope>
    <source>
        <strain evidence="1">AVDCRST_MAG76</strain>
    </source>
</reference>
<gene>
    <name evidence="1" type="ORF">AVDCRST_MAG76-3281</name>
</gene>
<accession>A0A6J4J6F1</accession>
<evidence type="ECO:0008006" key="2">
    <source>
        <dbReference type="Google" id="ProtNLM"/>
    </source>
</evidence>
<proteinExistence type="predicted"/>
<dbReference type="AlphaFoldDB" id="A0A6J4J6F1"/>
<organism evidence="1">
    <name type="scientific">uncultured Acidimicrobiales bacterium</name>
    <dbReference type="NCBI Taxonomy" id="310071"/>
    <lineage>
        <taxon>Bacteria</taxon>
        <taxon>Bacillati</taxon>
        <taxon>Actinomycetota</taxon>
        <taxon>Acidimicrobiia</taxon>
        <taxon>Acidimicrobiales</taxon>
        <taxon>environmental samples</taxon>
    </lineage>
</organism>
<evidence type="ECO:0000313" key="1">
    <source>
        <dbReference type="EMBL" id="CAA9269193.1"/>
    </source>
</evidence>
<protein>
    <recommendedName>
        <fullName evidence="2">Lipoprotein</fullName>
    </recommendedName>
</protein>
<dbReference type="EMBL" id="CADCSZ010000197">
    <property type="protein sequence ID" value="CAA9269193.1"/>
    <property type="molecule type" value="Genomic_DNA"/>
</dbReference>